<evidence type="ECO:0000313" key="2">
    <source>
        <dbReference type="Proteomes" id="UP000627781"/>
    </source>
</evidence>
<keyword evidence="2" id="KW-1185">Reference proteome</keyword>
<comment type="caution">
    <text evidence="1">The sequence shown here is derived from an EMBL/GenBank/DDBJ whole genome shotgun (WGS) entry which is preliminary data.</text>
</comment>
<reference evidence="1 2" key="1">
    <citation type="submission" date="2020-08" db="EMBL/GenBank/DDBJ databases">
        <title>A Genomic Blueprint of the Chicken Gut Microbiome.</title>
        <authorList>
            <person name="Gilroy R."/>
            <person name="Ravi A."/>
            <person name="Getino M."/>
            <person name="Pursley I."/>
            <person name="Horton D.L."/>
            <person name="Alikhan N.-F."/>
            <person name="Baker D."/>
            <person name="Gharbi K."/>
            <person name="Hall N."/>
            <person name="Watson M."/>
            <person name="Adriaenssens E.M."/>
            <person name="Foster-Nyarko E."/>
            <person name="Jarju S."/>
            <person name="Secka A."/>
            <person name="Antonio M."/>
            <person name="Oren A."/>
            <person name="Chaudhuri R."/>
            <person name="La Ragione R.M."/>
            <person name="Hildebrand F."/>
            <person name="Pallen M.J."/>
        </authorList>
    </citation>
    <scope>NUCLEOTIDE SEQUENCE [LARGE SCALE GENOMIC DNA]</scope>
    <source>
        <strain evidence="1 2">Sa3CVN1</strain>
    </source>
</reference>
<dbReference type="RefSeq" id="WP_191769866.1">
    <property type="nucleotide sequence ID" value="NZ_JACSRA010000031.1"/>
</dbReference>
<protein>
    <submittedName>
        <fullName evidence="1">Uncharacterized protein</fullName>
    </submittedName>
</protein>
<organism evidence="1 2">
    <name type="scientific">Clostridium cibarium</name>
    <dbReference type="NCBI Taxonomy" id="2762247"/>
    <lineage>
        <taxon>Bacteria</taxon>
        <taxon>Bacillati</taxon>
        <taxon>Bacillota</taxon>
        <taxon>Clostridia</taxon>
        <taxon>Eubacteriales</taxon>
        <taxon>Clostridiaceae</taxon>
        <taxon>Clostridium</taxon>
    </lineage>
</organism>
<dbReference type="Gene3D" id="3.90.580.10">
    <property type="entry name" value="Zinc finger, CHC2-type domain"/>
    <property type="match status" value="1"/>
</dbReference>
<dbReference type="SUPFAM" id="SSF57783">
    <property type="entry name" value="Zinc beta-ribbon"/>
    <property type="match status" value="1"/>
</dbReference>
<gene>
    <name evidence="1" type="ORF">H9661_16470</name>
</gene>
<sequence>MNININERPNVHISDFEFLSLLKDKGESVYFKLLKETNKSTSIPINCKLTLDDECEYPLFQKLFKKYQNEGFGVFFTVNNGGSKQESIKSLSSHFIDMDFGKVPVIKDGKNIINFDNKPVFQYRTDEEIEHYKRTFLSKLNNFKLCPNIIIETKNGFHIYWLLDRSKPCDKTLFTPLQIELINYFGSLEIRKEHADLSSKTIERLLRIPNYLHLKDPDNPFLVKCIYLNTDIRYTQEDISNALNINISYLKTINNKKSKSDKKSTSMPITNISNLDIKLKNSITKIDFNDVFKYFRTEIDLRDFLTINCPINENFSCIFHDDKHPSAQISKASDGSYRYFCNSSNCNFSNNRGLDIIDIIKLQKNLSTSEALHYLCNLYEIKIIDYTWIQKETKKLENNYNLLVNYNEFKSMFPNIHKLLRYGYPVIFQLLFVARNSLQNTFLQSEGSSIFFISNRYLAKEIGKNLTRTNQYLNLLCVLGLINKINDKKIPHDMLHRAKEIAKKNGHNRISFYTIPDFLLVLSNAEAIATRLNENRFSINAMSKKYIENILGTDFANKIYLVPIKDLTVRQQIRDHLECIVINNIVEFGYTTKDMVVNEKILINNKYIDFSTRQYEFSRVIPDLLQKYDLVYVKANHKINSILGIDTKKYIIIKRDLLS</sequence>
<dbReference type="EMBL" id="JACSRA010000031">
    <property type="protein sequence ID" value="MBD7912948.1"/>
    <property type="molecule type" value="Genomic_DNA"/>
</dbReference>
<dbReference type="InterPro" id="IPR036977">
    <property type="entry name" value="DNA_primase_Znf_CHC2"/>
</dbReference>
<name>A0ABR8PXR8_9CLOT</name>
<accession>A0ABR8PXR8</accession>
<evidence type="ECO:0000313" key="1">
    <source>
        <dbReference type="EMBL" id="MBD7912948.1"/>
    </source>
</evidence>
<dbReference type="Proteomes" id="UP000627781">
    <property type="component" value="Unassembled WGS sequence"/>
</dbReference>
<proteinExistence type="predicted"/>